<gene>
    <name evidence="1" type="ORF">LPB303_04535</name>
</gene>
<accession>A0A176TDD7</accession>
<keyword evidence="2" id="KW-1185">Reference proteome</keyword>
<dbReference type="EMBL" id="LVWE01000009">
    <property type="protein sequence ID" value="OAD45938.1"/>
    <property type="molecule type" value="Genomic_DNA"/>
</dbReference>
<dbReference type="AlphaFoldDB" id="A0A176TDD7"/>
<evidence type="ECO:0000313" key="2">
    <source>
        <dbReference type="Proteomes" id="UP000076923"/>
    </source>
</evidence>
<dbReference type="STRING" id="1333662.LPB303_04535"/>
<name>A0A176TDD7_9FLAO</name>
<reference evidence="1 2" key="1">
    <citation type="submission" date="2016-02" db="EMBL/GenBank/DDBJ databases">
        <title>Draft genome sequence of Polaribacter atrinae KACC17473.</title>
        <authorList>
            <person name="Shin S.-K."/>
            <person name="Yi H."/>
        </authorList>
    </citation>
    <scope>NUCLEOTIDE SEQUENCE [LARGE SCALE GENOMIC DNA]</scope>
    <source>
        <strain evidence="1 2">KACC 17473</strain>
    </source>
</reference>
<organism evidence="1 2">
    <name type="scientific">Polaribacter atrinae</name>
    <dbReference type="NCBI Taxonomy" id="1333662"/>
    <lineage>
        <taxon>Bacteria</taxon>
        <taxon>Pseudomonadati</taxon>
        <taxon>Bacteroidota</taxon>
        <taxon>Flavobacteriia</taxon>
        <taxon>Flavobacteriales</taxon>
        <taxon>Flavobacteriaceae</taxon>
    </lineage>
</organism>
<dbReference type="InterPro" id="IPR025737">
    <property type="entry name" value="FApF"/>
</dbReference>
<sequence>MNTKNIVLGIIFGLLLTLQTSAQGLLDGFTPKKGDLSITASYTSSNYEKFYAGTTKMDAVPAHNEIDQNIYSIYAKYGITNKLSVVLNAPYISAEGNGIADPFNGTTEQDGFQDISIGLKYNAYSLNFNKFNLDVITGLSVDIPTDYEANGILSLGNNTFSTNLTAGLHLQNDAGFFATFLNSYQFKGDADNTAGGNDFDVPNAYYATTKIGYASSFIYVEGWLDYLASKDGVDISDSTFVGNSLKLK</sequence>
<dbReference type="Pfam" id="PF13557">
    <property type="entry name" value="Phenol_MetA_deg"/>
    <property type="match status" value="1"/>
</dbReference>
<protein>
    <submittedName>
        <fullName evidence="1">Uncharacterized protein</fullName>
    </submittedName>
</protein>
<dbReference type="OrthoDB" id="5562884at2"/>
<dbReference type="SUPFAM" id="SSF56935">
    <property type="entry name" value="Porins"/>
    <property type="match status" value="1"/>
</dbReference>
<evidence type="ECO:0000313" key="1">
    <source>
        <dbReference type="EMBL" id="OAD45938.1"/>
    </source>
</evidence>
<dbReference type="RefSeq" id="WP_068448525.1">
    <property type="nucleotide sequence ID" value="NZ_CP150660.1"/>
</dbReference>
<comment type="caution">
    <text evidence="1">The sequence shown here is derived from an EMBL/GenBank/DDBJ whole genome shotgun (WGS) entry which is preliminary data.</text>
</comment>
<dbReference type="Proteomes" id="UP000076923">
    <property type="component" value="Unassembled WGS sequence"/>
</dbReference>
<proteinExistence type="predicted"/>